<dbReference type="RefSeq" id="YP_004324153.1">
    <property type="nucleotide sequence ID" value="NC_015287.1"/>
</dbReference>
<gene>
    <name evidence="3" type="primary">gp6</name>
    <name evidence="3" type="ORF">SSSM7_100</name>
</gene>
<feature type="domain" description="Baseplate structural protein gp6 C-terminal" evidence="2">
    <location>
        <begin position="345"/>
        <end position="385"/>
    </location>
</feature>
<dbReference type="Proteomes" id="UP000006527">
    <property type="component" value="Segment"/>
</dbReference>
<sequence length="624" mass="68700">MSFNQFTNLDFADLRGQIKDYLRSNSDFADFDFEGSNFSTLIDLLAYNSYITAYNTNMAVNECFLDSATLRENVVSLARNIGYVPRSTRSARAVVNFSVNMRDNDTRIVTLKAGQVALGSQQGGTYIFSIPDDFVATTDEGNVARFNDLSIYEGIYLQKTFQIDYSQPNQRFILPNANIDTTSIRVTVESTTKEIYTLYDNILRVDATSKLFLIQEIEDEHYEILFGDGILGKKPPAGARITVNYIVSNGKLGNEARKFSFVGVLEDDQGLPVTSGISVVGTQQPAADGDSIEDISSIKYLAPRIYSSQYRAVTANDYTGIIPFVYPNVESVTSYGGEELDPPEYGKVFISIKPKNGSFLSQITKDDISRQLKQYSIAGIKPEIIDLKYLYVEVDTSVYYNSNAISDANELVTSVTKALTSYSQSSDINAFGGRFKYSKIVGLIDDSARGVTSNITKVKMRRDITPEINTFATYELCYGNAFFKQRNGYGVRSTGFTVSNIAGTVYMGDIPTAGTDVGKIIFFKLVNNLPLVVKNDAGTIDYVHGEINLDVVNITGTSLTNGQIQVEAIPQSNDVIALKDLYLQLDITNSSVKALPDVVSSGENTSATAYVTTSSYASESIYTR</sequence>
<accession>E3SL18</accession>
<reference evidence="3 4" key="1">
    <citation type="journal article" date="2010" name="Environ. Microbiol.">
        <title>Genomic analysis of oceanic cyanobacterial myoviruses compared with T4-like myoviruses from diverse hosts and environments.</title>
        <authorList>
            <person name="Sullivan M.B."/>
            <person name="Huang K.H."/>
            <person name="Ignacio-Espinoza J.C."/>
            <person name="Berlin A.M."/>
            <person name="Kelly L."/>
            <person name="Weigele P.R."/>
            <person name="DeFrancesco A.S."/>
            <person name="Kern S.E."/>
            <person name="Thompson L.R."/>
            <person name="Young S."/>
            <person name="Yandava C."/>
            <person name="Fu R."/>
            <person name="Krastins B."/>
            <person name="Chase M."/>
            <person name="Sarracino D."/>
            <person name="Osburne M.S."/>
            <person name="Henn M.R."/>
            <person name="Chisholm S.W."/>
        </authorList>
    </citation>
    <scope>NUCLEOTIDE SEQUENCE [LARGE SCALE GENOMIC DNA]</scope>
    <source>
        <strain evidence="3">8109-3</strain>
    </source>
</reference>
<feature type="domain" description="Baseplate wedge protein gp6-like N-terminal helical" evidence="1">
    <location>
        <begin position="11"/>
        <end position="83"/>
    </location>
</feature>
<dbReference type="GeneID" id="10328669"/>
<dbReference type="Pfam" id="PF21387">
    <property type="entry name" value="Gp6_C-I"/>
    <property type="match status" value="1"/>
</dbReference>
<proteinExistence type="predicted"/>
<dbReference type="EMBL" id="GU071098">
    <property type="protein sequence ID" value="ADO98166.1"/>
    <property type="molecule type" value="Genomic_DNA"/>
</dbReference>
<dbReference type="KEGG" id="vg:10328669"/>
<organism evidence="3 4">
    <name type="scientific">Synechococcus phage S-SSM7</name>
    <dbReference type="NCBI Taxonomy" id="445686"/>
    <lineage>
        <taxon>Viruses</taxon>
        <taxon>Duplodnaviria</taxon>
        <taxon>Heunggongvirae</taxon>
        <taxon>Uroviricota</taxon>
        <taxon>Caudoviricetes</taxon>
        <taxon>Pantevenvirales</taxon>
        <taxon>Kyanoviridae</taxon>
        <taxon>Lipsvirus</taxon>
        <taxon>Lipsvirus ssm7</taxon>
    </lineage>
</organism>
<keyword evidence="4" id="KW-1185">Reference proteome</keyword>
<dbReference type="InterPro" id="IPR049026">
    <property type="entry name" value="Gp6-like_N"/>
</dbReference>
<evidence type="ECO:0000259" key="1">
    <source>
        <dbReference type="Pfam" id="PF21379"/>
    </source>
</evidence>
<dbReference type="Gene3D" id="3.30.300.200">
    <property type="match status" value="1"/>
</dbReference>
<evidence type="ECO:0000313" key="3">
    <source>
        <dbReference type="EMBL" id="ADO98166.1"/>
    </source>
</evidence>
<dbReference type="OrthoDB" id="668at10239"/>
<evidence type="ECO:0000259" key="2">
    <source>
        <dbReference type="Pfam" id="PF21387"/>
    </source>
</evidence>
<protein>
    <submittedName>
        <fullName evidence="3">Baseplate wedge</fullName>
    </submittedName>
</protein>
<evidence type="ECO:0000313" key="4">
    <source>
        <dbReference type="Proteomes" id="UP000006527"/>
    </source>
</evidence>
<dbReference type="Pfam" id="PF21379">
    <property type="entry name" value="Gp6-like_1st"/>
    <property type="match status" value="1"/>
</dbReference>
<name>E3SL18_9CAUD</name>
<dbReference type="InterPro" id="IPR049027">
    <property type="entry name" value="Gp6_C-I"/>
</dbReference>